<dbReference type="AlphaFoldDB" id="A0A1I8FWL3"/>
<reference evidence="3" key="1">
    <citation type="submission" date="2016-11" db="UniProtKB">
        <authorList>
            <consortium name="WormBaseParasite"/>
        </authorList>
    </citation>
    <scope>IDENTIFICATION</scope>
</reference>
<sequence length="65" mass="6568">MRTPTQHSSGSALTPEPATCSSRRTSRSSRVLPSASDFCFTLTVTASCFVSSASPTGTAPGGTTA</sequence>
<evidence type="ECO:0000313" key="2">
    <source>
        <dbReference type="Proteomes" id="UP000095280"/>
    </source>
</evidence>
<evidence type="ECO:0000256" key="1">
    <source>
        <dbReference type="SAM" id="MobiDB-lite"/>
    </source>
</evidence>
<protein>
    <submittedName>
        <fullName evidence="3">Uncharacterized protein</fullName>
    </submittedName>
</protein>
<dbReference type="WBParaSite" id="maker-uti_cns_0000189-snap-gene-2.20-mRNA-1">
    <property type="protein sequence ID" value="maker-uti_cns_0000189-snap-gene-2.20-mRNA-1"/>
    <property type="gene ID" value="maker-uti_cns_0000189-snap-gene-2.20"/>
</dbReference>
<accession>A0A1I8FWL3</accession>
<evidence type="ECO:0000313" key="3">
    <source>
        <dbReference type="WBParaSite" id="maker-uti_cns_0000189-snap-gene-2.20-mRNA-1"/>
    </source>
</evidence>
<feature type="compositionally biased region" description="Polar residues" evidence="1">
    <location>
        <begin position="1"/>
        <end position="12"/>
    </location>
</feature>
<organism evidence="2 3">
    <name type="scientific">Macrostomum lignano</name>
    <dbReference type="NCBI Taxonomy" id="282301"/>
    <lineage>
        <taxon>Eukaryota</taxon>
        <taxon>Metazoa</taxon>
        <taxon>Spiralia</taxon>
        <taxon>Lophotrochozoa</taxon>
        <taxon>Platyhelminthes</taxon>
        <taxon>Rhabditophora</taxon>
        <taxon>Macrostomorpha</taxon>
        <taxon>Macrostomida</taxon>
        <taxon>Macrostomidae</taxon>
        <taxon>Macrostomum</taxon>
    </lineage>
</organism>
<dbReference type="Proteomes" id="UP000095280">
    <property type="component" value="Unplaced"/>
</dbReference>
<keyword evidence="2" id="KW-1185">Reference proteome</keyword>
<proteinExistence type="predicted"/>
<feature type="region of interest" description="Disordered" evidence="1">
    <location>
        <begin position="1"/>
        <end position="31"/>
    </location>
</feature>
<name>A0A1I8FWL3_9PLAT</name>